<dbReference type="EMBL" id="JAEMNV010000002">
    <property type="protein sequence ID" value="MBJ8338523.1"/>
    <property type="molecule type" value="Genomic_DNA"/>
</dbReference>
<dbReference type="InterPro" id="IPR029058">
    <property type="entry name" value="AB_hydrolase_fold"/>
</dbReference>
<gene>
    <name evidence="1" type="ORF">JGU71_06480</name>
</gene>
<evidence type="ECO:0008006" key="3">
    <source>
        <dbReference type="Google" id="ProtNLM"/>
    </source>
</evidence>
<keyword evidence="2" id="KW-1185">Reference proteome</keyword>
<dbReference type="Proteomes" id="UP000655868">
    <property type="component" value="Unassembled WGS sequence"/>
</dbReference>
<dbReference type="RefSeq" id="WP_199703201.1">
    <property type="nucleotide sequence ID" value="NZ_JAEMNV010000002.1"/>
</dbReference>
<organism evidence="1 2">
    <name type="scientific">Antrihabitans stalagmiti</name>
    <dbReference type="NCBI Taxonomy" id="2799499"/>
    <lineage>
        <taxon>Bacteria</taxon>
        <taxon>Bacillati</taxon>
        <taxon>Actinomycetota</taxon>
        <taxon>Actinomycetes</taxon>
        <taxon>Mycobacteriales</taxon>
        <taxon>Nocardiaceae</taxon>
        <taxon>Antrihabitans</taxon>
    </lineage>
</organism>
<sequence length="320" mass="34275">MFDRRSVSRTVNRALPLRALRGAAAADSGGPADHPPIVMSTGTGPVQTNFYAAELYANLHPGVMPAGTNDPNRRPSVARPRPVLLFPGWVQSAYGTFSMMADQLQADGACVYTLQTAQQYAPLPIWQSGDPFAYADTMQRAVAQVRAVTGARQVDVVAFSQAITIGLYYVKFLGGHQDVNTFVAYSGTPHGFDAFGLIGAAEALTGRTLAPLYGLIPPLRGYDPGGPMVTKLYDSVGPTVPEVQYVAMNNAVTRIVPDGGELPPAANVRNIRTTDLCPAAFSSHLGYPYDPYALRVLRNVLDPANSVEPVCRLVLPQLPF</sequence>
<proteinExistence type="predicted"/>
<evidence type="ECO:0000313" key="1">
    <source>
        <dbReference type="EMBL" id="MBJ8338523.1"/>
    </source>
</evidence>
<reference evidence="1" key="1">
    <citation type="submission" date="2020-12" db="EMBL/GenBank/DDBJ databases">
        <title>Antrihabitans popcorni sp. nov. and Antrihabitans auranticaus sp. nov., isolated from a larva cave.</title>
        <authorList>
            <person name="Lee S.D."/>
            <person name="Kim I.S."/>
        </authorList>
    </citation>
    <scope>NUCLEOTIDE SEQUENCE</scope>
    <source>
        <strain evidence="1">YC3-6</strain>
    </source>
</reference>
<dbReference type="Gene3D" id="3.40.50.1820">
    <property type="entry name" value="alpha/beta hydrolase"/>
    <property type="match status" value="1"/>
</dbReference>
<name>A0A934U2Z7_9NOCA</name>
<accession>A0A934U2Z7</accession>
<evidence type="ECO:0000313" key="2">
    <source>
        <dbReference type="Proteomes" id="UP000655868"/>
    </source>
</evidence>
<protein>
    <recommendedName>
        <fullName evidence="3">Lipase</fullName>
    </recommendedName>
</protein>
<dbReference type="AlphaFoldDB" id="A0A934U2Z7"/>
<comment type="caution">
    <text evidence="1">The sequence shown here is derived from an EMBL/GenBank/DDBJ whole genome shotgun (WGS) entry which is preliminary data.</text>
</comment>
<dbReference type="SUPFAM" id="SSF53474">
    <property type="entry name" value="alpha/beta-Hydrolases"/>
    <property type="match status" value="1"/>
</dbReference>